<dbReference type="AlphaFoldDB" id="A0A2P2LY11"/>
<dbReference type="EMBL" id="GGEC01042364">
    <property type="protein sequence ID" value="MBX22848.1"/>
    <property type="molecule type" value="Transcribed_RNA"/>
</dbReference>
<name>A0A2P2LY11_RHIMU</name>
<sequence>MLVGIEIVDIIGLFAEADAGGSTTKLLHQKRVVPLHNLPNQLPRHSRHPYFSFPAPPPRRIPEAKRWQPERELRALEL</sequence>
<accession>A0A2P2LY11</accession>
<protein>
    <submittedName>
        <fullName evidence="2">Uncharacterized protein</fullName>
    </submittedName>
</protein>
<evidence type="ECO:0000256" key="1">
    <source>
        <dbReference type="SAM" id="MobiDB-lite"/>
    </source>
</evidence>
<reference evidence="2" key="1">
    <citation type="submission" date="2018-02" db="EMBL/GenBank/DDBJ databases">
        <title>Rhizophora mucronata_Transcriptome.</title>
        <authorList>
            <person name="Meera S.P."/>
            <person name="Sreeshan A."/>
            <person name="Augustine A."/>
        </authorList>
    </citation>
    <scope>NUCLEOTIDE SEQUENCE</scope>
    <source>
        <tissue evidence="2">Leaf</tissue>
    </source>
</reference>
<evidence type="ECO:0000313" key="2">
    <source>
        <dbReference type="EMBL" id="MBX22848.1"/>
    </source>
</evidence>
<feature type="region of interest" description="Disordered" evidence="1">
    <location>
        <begin position="38"/>
        <end position="66"/>
    </location>
</feature>
<organism evidence="2">
    <name type="scientific">Rhizophora mucronata</name>
    <name type="common">Asiatic mangrove</name>
    <dbReference type="NCBI Taxonomy" id="61149"/>
    <lineage>
        <taxon>Eukaryota</taxon>
        <taxon>Viridiplantae</taxon>
        <taxon>Streptophyta</taxon>
        <taxon>Embryophyta</taxon>
        <taxon>Tracheophyta</taxon>
        <taxon>Spermatophyta</taxon>
        <taxon>Magnoliopsida</taxon>
        <taxon>eudicotyledons</taxon>
        <taxon>Gunneridae</taxon>
        <taxon>Pentapetalae</taxon>
        <taxon>rosids</taxon>
        <taxon>fabids</taxon>
        <taxon>Malpighiales</taxon>
        <taxon>Rhizophoraceae</taxon>
        <taxon>Rhizophora</taxon>
    </lineage>
</organism>
<proteinExistence type="predicted"/>